<protein>
    <submittedName>
        <fullName evidence="5">Uncharacterized protein</fullName>
    </submittedName>
</protein>
<dbReference type="GO" id="GO:0003723">
    <property type="term" value="F:RNA binding"/>
    <property type="evidence" value="ECO:0007669"/>
    <property type="project" value="UniProtKB-UniRule"/>
</dbReference>
<name>A0A4Y9YBB0_9APHY</name>
<dbReference type="InterPro" id="IPR014720">
    <property type="entry name" value="dsRBD_dom"/>
</dbReference>
<dbReference type="InterPro" id="IPR036389">
    <property type="entry name" value="RNase_III_sf"/>
</dbReference>
<organism evidence="5 6">
    <name type="scientific">Rhodofomes roseus</name>
    <dbReference type="NCBI Taxonomy" id="34475"/>
    <lineage>
        <taxon>Eukaryota</taxon>
        <taxon>Fungi</taxon>
        <taxon>Dikarya</taxon>
        <taxon>Basidiomycota</taxon>
        <taxon>Agaricomycotina</taxon>
        <taxon>Agaricomycetes</taxon>
        <taxon>Polyporales</taxon>
        <taxon>Rhodofomes</taxon>
    </lineage>
</organism>
<dbReference type="Proteomes" id="UP000298390">
    <property type="component" value="Unassembled WGS sequence"/>
</dbReference>
<evidence type="ECO:0000256" key="2">
    <source>
        <dbReference type="PROSITE-ProRule" id="PRU00266"/>
    </source>
</evidence>
<dbReference type="AlphaFoldDB" id="A0A4Y9YBB0"/>
<dbReference type="InterPro" id="IPR000999">
    <property type="entry name" value="RNase_III_dom"/>
</dbReference>
<dbReference type="SUPFAM" id="SSF54768">
    <property type="entry name" value="dsRNA-binding domain-like"/>
    <property type="match status" value="1"/>
</dbReference>
<dbReference type="PROSITE" id="PS50137">
    <property type="entry name" value="DS_RBD"/>
    <property type="match status" value="1"/>
</dbReference>
<feature type="domain" description="RNase III" evidence="4">
    <location>
        <begin position="1"/>
        <end position="129"/>
    </location>
</feature>
<keyword evidence="1 2" id="KW-0694">RNA-binding</keyword>
<dbReference type="STRING" id="34475.A0A4Y9YBB0"/>
<dbReference type="Pfam" id="PF00035">
    <property type="entry name" value="dsrm"/>
    <property type="match status" value="1"/>
</dbReference>
<dbReference type="GO" id="GO:0004525">
    <property type="term" value="F:ribonuclease III activity"/>
    <property type="evidence" value="ECO:0007669"/>
    <property type="project" value="InterPro"/>
</dbReference>
<evidence type="ECO:0000259" key="3">
    <source>
        <dbReference type="PROSITE" id="PS50137"/>
    </source>
</evidence>
<dbReference type="SUPFAM" id="SSF69065">
    <property type="entry name" value="RNase III domain-like"/>
    <property type="match status" value="1"/>
</dbReference>
<dbReference type="Gene3D" id="3.30.160.20">
    <property type="match status" value="1"/>
</dbReference>
<evidence type="ECO:0000256" key="1">
    <source>
        <dbReference type="ARBA" id="ARBA00022884"/>
    </source>
</evidence>
<dbReference type="PROSITE" id="PS50142">
    <property type="entry name" value="RNASE_3_2"/>
    <property type="match status" value="1"/>
</dbReference>
<dbReference type="EMBL" id="SEKV01000284">
    <property type="protein sequence ID" value="TFY59846.1"/>
    <property type="molecule type" value="Genomic_DNA"/>
</dbReference>
<dbReference type="SMART" id="SM00358">
    <property type="entry name" value="DSRM"/>
    <property type="match status" value="1"/>
</dbReference>
<proteinExistence type="predicted"/>
<comment type="caution">
    <text evidence="5">The sequence shown here is derived from an EMBL/GenBank/DDBJ whole genome shotgun (WGS) entry which is preliminary data.</text>
</comment>
<dbReference type="SMART" id="SM00535">
    <property type="entry name" value="RIBOc"/>
    <property type="match status" value="1"/>
</dbReference>
<feature type="domain" description="DRBM" evidence="3">
    <location>
        <begin position="189"/>
        <end position="272"/>
    </location>
</feature>
<dbReference type="GO" id="GO:0006396">
    <property type="term" value="P:RNA processing"/>
    <property type="evidence" value="ECO:0007669"/>
    <property type="project" value="InterPro"/>
</dbReference>
<evidence type="ECO:0000313" key="5">
    <source>
        <dbReference type="EMBL" id="TFY59846.1"/>
    </source>
</evidence>
<reference evidence="5 6" key="1">
    <citation type="submission" date="2019-01" db="EMBL/GenBank/DDBJ databases">
        <title>Genome sequencing of the rare red list fungi Fomitopsis rosea.</title>
        <authorList>
            <person name="Buettner E."/>
            <person name="Kellner H."/>
        </authorList>
    </citation>
    <scope>NUCLEOTIDE SEQUENCE [LARGE SCALE GENOMIC DNA]</scope>
    <source>
        <strain evidence="5 6">DSM 105464</strain>
    </source>
</reference>
<evidence type="ECO:0000259" key="4">
    <source>
        <dbReference type="PROSITE" id="PS50142"/>
    </source>
</evidence>
<accession>A0A4Y9YBB0</accession>
<sequence length="276" mass="30520">MEQYPPAPKLRGDIILEVFTHKSLRFPGAPINEDSEFGDNERLSVLGERVLELAVTFALFSKRPMLKAEDIEAQRHETLSDMNIENWVVTYKMREKVRCSADAVSLLSTSKEARLLFYSYVGGVYAQNGMDTVVNWIGQLVDPEYEPSYGQGGEVEMYNAYKKVKTEPMASPPPPTMAPPPPPPTIPPPPMPMLNPLAPAQPQTAFLPLFNQTANQRRLTVEYPAQFAGPAHAGRWTVQCVVNGIPKGEGAGASKQLAKEEAARQAYYAMGWAPRA</sequence>
<evidence type="ECO:0000313" key="6">
    <source>
        <dbReference type="Proteomes" id="UP000298390"/>
    </source>
</evidence>
<dbReference type="CDD" id="cd00593">
    <property type="entry name" value="RIBOc"/>
    <property type="match status" value="1"/>
</dbReference>
<gene>
    <name evidence="5" type="ORF">EVJ58_g5523</name>
</gene>
<dbReference type="Gene3D" id="1.10.1520.10">
    <property type="entry name" value="Ribonuclease III domain"/>
    <property type="match status" value="1"/>
</dbReference>